<evidence type="ECO:0000256" key="5">
    <source>
        <dbReference type="ARBA" id="ARBA00022692"/>
    </source>
</evidence>
<evidence type="ECO:0000256" key="11">
    <source>
        <dbReference type="ARBA" id="ARBA00023303"/>
    </source>
</evidence>
<evidence type="ECO:0000256" key="10">
    <source>
        <dbReference type="ARBA" id="ARBA00023201"/>
    </source>
</evidence>
<evidence type="ECO:0000256" key="12">
    <source>
        <dbReference type="RuleBase" id="RU000679"/>
    </source>
</evidence>
<keyword evidence="11 12" id="KW-0407">Ion channel</keyword>
<dbReference type="EnsemblMetazoa" id="XM_022800029">
    <property type="protein sequence ID" value="XP_022655764"/>
    <property type="gene ID" value="LOC111248172"/>
</dbReference>
<comment type="similarity">
    <text evidence="2 12">Belongs to the amiloride-sensitive sodium channel (TC 1.A.6) family.</text>
</comment>
<dbReference type="Gene3D" id="1.10.287.770">
    <property type="entry name" value="YojJ-like"/>
    <property type="match status" value="1"/>
</dbReference>
<accession>A0A7M7JQR3</accession>
<keyword evidence="3 12" id="KW-0813">Transport</keyword>
<dbReference type="PANTHER" id="PTHR11690:SF248">
    <property type="entry name" value="PICKPOCKET 17, ISOFORM A"/>
    <property type="match status" value="1"/>
</dbReference>
<keyword evidence="7" id="KW-0915">Sodium</keyword>
<evidence type="ECO:0000256" key="1">
    <source>
        <dbReference type="ARBA" id="ARBA00004141"/>
    </source>
</evidence>
<keyword evidence="10 12" id="KW-0739">Sodium transport</keyword>
<evidence type="ECO:0000256" key="7">
    <source>
        <dbReference type="ARBA" id="ARBA00023053"/>
    </source>
</evidence>
<dbReference type="PRINTS" id="PR01078">
    <property type="entry name" value="AMINACHANNEL"/>
</dbReference>
<evidence type="ECO:0000313" key="13">
    <source>
        <dbReference type="EnsemblMetazoa" id="XP_022655764"/>
    </source>
</evidence>
<evidence type="ECO:0000313" key="14">
    <source>
        <dbReference type="Proteomes" id="UP000594260"/>
    </source>
</evidence>
<dbReference type="PANTHER" id="PTHR11690">
    <property type="entry name" value="AMILORIDE-SENSITIVE SODIUM CHANNEL-RELATED"/>
    <property type="match status" value="1"/>
</dbReference>
<evidence type="ECO:0000256" key="9">
    <source>
        <dbReference type="ARBA" id="ARBA00023136"/>
    </source>
</evidence>
<evidence type="ECO:0000256" key="2">
    <source>
        <dbReference type="ARBA" id="ARBA00007193"/>
    </source>
</evidence>
<dbReference type="GO" id="GO:0005886">
    <property type="term" value="C:plasma membrane"/>
    <property type="evidence" value="ECO:0007669"/>
    <property type="project" value="TreeGrafter"/>
</dbReference>
<proteinExistence type="inferred from homology"/>
<keyword evidence="4 12" id="KW-0894">Sodium channel</keyword>
<dbReference type="PROSITE" id="PS01206">
    <property type="entry name" value="ASC"/>
    <property type="match status" value="1"/>
</dbReference>
<keyword evidence="5 12" id="KW-0812">Transmembrane</keyword>
<dbReference type="AlphaFoldDB" id="A0A7M7JQR3"/>
<evidence type="ECO:0000256" key="3">
    <source>
        <dbReference type="ARBA" id="ARBA00022448"/>
    </source>
</evidence>
<dbReference type="GeneID" id="111248172"/>
<dbReference type="Pfam" id="PF00858">
    <property type="entry name" value="ASC"/>
    <property type="match status" value="1"/>
</dbReference>
<keyword evidence="14" id="KW-1185">Reference proteome</keyword>
<dbReference type="InterPro" id="IPR020903">
    <property type="entry name" value="ENaC_CS"/>
</dbReference>
<dbReference type="InterPro" id="IPR001873">
    <property type="entry name" value="ENaC"/>
</dbReference>
<evidence type="ECO:0000256" key="6">
    <source>
        <dbReference type="ARBA" id="ARBA00022989"/>
    </source>
</evidence>
<protein>
    <submittedName>
        <fullName evidence="13">Uncharacterized protein</fullName>
    </submittedName>
</protein>
<dbReference type="Gene3D" id="1.10.287.820">
    <property type="entry name" value="Acid-sensing ion channel domain"/>
    <property type="match status" value="1"/>
</dbReference>
<organism evidence="13 14">
    <name type="scientific">Varroa destructor</name>
    <name type="common">Honeybee mite</name>
    <dbReference type="NCBI Taxonomy" id="109461"/>
    <lineage>
        <taxon>Eukaryota</taxon>
        <taxon>Metazoa</taxon>
        <taxon>Ecdysozoa</taxon>
        <taxon>Arthropoda</taxon>
        <taxon>Chelicerata</taxon>
        <taxon>Arachnida</taxon>
        <taxon>Acari</taxon>
        <taxon>Parasitiformes</taxon>
        <taxon>Mesostigmata</taxon>
        <taxon>Gamasina</taxon>
        <taxon>Dermanyssoidea</taxon>
        <taxon>Varroidae</taxon>
        <taxon>Varroa</taxon>
    </lineage>
</organism>
<comment type="subcellular location">
    <subcellularLocation>
        <location evidence="1">Membrane</location>
        <topology evidence="1">Multi-pass membrane protein</topology>
    </subcellularLocation>
</comment>
<keyword evidence="8 12" id="KW-0406">Ion transport</keyword>
<name>A0A7M7JQR3_VARDE</name>
<dbReference type="RefSeq" id="XP_022655764.1">
    <property type="nucleotide sequence ID" value="XM_022800029.1"/>
</dbReference>
<keyword evidence="9" id="KW-0472">Membrane</keyword>
<reference evidence="13" key="1">
    <citation type="submission" date="2021-01" db="UniProtKB">
        <authorList>
            <consortium name="EnsemblMetazoa"/>
        </authorList>
    </citation>
    <scope>IDENTIFICATION</scope>
</reference>
<dbReference type="Proteomes" id="UP000594260">
    <property type="component" value="Unplaced"/>
</dbReference>
<keyword evidence="6" id="KW-1133">Transmembrane helix</keyword>
<evidence type="ECO:0000256" key="4">
    <source>
        <dbReference type="ARBA" id="ARBA00022461"/>
    </source>
</evidence>
<dbReference type="GO" id="GO:0015280">
    <property type="term" value="F:ligand-gated sodium channel activity"/>
    <property type="evidence" value="ECO:0007669"/>
    <property type="project" value="TreeGrafter"/>
</dbReference>
<sequence length="194" mass="21801">MSTFIGISKKQVNLLEAPFRSNCHTTWPKGKPYNAYLSEHDRYSEESCRKVCISYNIMRLCNCLEMYKGTDIQKLLDANSVCVDYKEGTACRDKFVQNPGGITDACDCPKRCEEVTYKRSVSRVAWTQTLRSGGIDQEQATPLSNIVIYLQSAMVTAITEKEEMSAISALSNVGGFLNMFTGTSFLMIYEAFDL</sequence>
<evidence type="ECO:0000256" key="8">
    <source>
        <dbReference type="ARBA" id="ARBA00023065"/>
    </source>
</evidence>